<dbReference type="EnsemblPlants" id="QL09p002107:mrna">
    <property type="protein sequence ID" value="QL09p002107:mrna:CDS:1"/>
    <property type="gene ID" value="QL09p002107"/>
</dbReference>
<dbReference type="OrthoDB" id="1497117at2759"/>
<dbReference type="PROSITE" id="PS00036">
    <property type="entry name" value="BZIP_BASIC"/>
    <property type="match status" value="1"/>
</dbReference>
<evidence type="ECO:0000256" key="1">
    <source>
        <dbReference type="ARBA" id="ARBA00004123"/>
    </source>
</evidence>
<evidence type="ECO:0000256" key="2">
    <source>
        <dbReference type="ARBA" id="ARBA00023015"/>
    </source>
</evidence>
<proteinExistence type="predicted"/>
<feature type="compositionally biased region" description="Basic and acidic residues" evidence="6">
    <location>
        <begin position="9"/>
        <end position="27"/>
    </location>
</feature>
<dbReference type="KEGG" id="qlo:115960025"/>
<dbReference type="InParanoid" id="A0A7N2RA18"/>
<keyword evidence="3" id="KW-0238">DNA-binding</keyword>
<organism evidence="8 9">
    <name type="scientific">Quercus lobata</name>
    <name type="common">Valley oak</name>
    <dbReference type="NCBI Taxonomy" id="97700"/>
    <lineage>
        <taxon>Eukaryota</taxon>
        <taxon>Viridiplantae</taxon>
        <taxon>Streptophyta</taxon>
        <taxon>Embryophyta</taxon>
        <taxon>Tracheophyta</taxon>
        <taxon>Spermatophyta</taxon>
        <taxon>Magnoliopsida</taxon>
        <taxon>eudicotyledons</taxon>
        <taxon>Gunneridae</taxon>
        <taxon>Pentapetalae</taxon>
        <taxon>rosids</taxon>
        <taxon>fabids</taxon>
        <taxon>Fagales</taxon>
        <taxon>Fagaceae</taxon>
        <taxon>Quercus</taxon>
    </lineage>
</organism>
<evidence type="ECO:0000256" key="6">
    <source>
        <dbReference type="SAM" id="MobiDB-lite"/>
    </source>
</evidence>
<dbReference type="EMBL" id="LRBV02000009">
    <property type="status" value="NOT_ANNOTATED_CDS"/>
    <property type="molecule type" value="Genomic_DNA"/>
</dbReference>
<dbReference type="Gramene" id="QL09p002107:mrna">
    <property type="protein sequence ID" value="QL09p002107:mrna:CDS:1"/>
    <property type="gene ID" value="QL09p002107"/>
</dbReference>
<evidence type="ECO:0000256" key="3">
    <source>
        <dbReference type="ARBA" id="ARBA00023125"/>
    </source>
</evidence>
<evidence type="ECO:0000256" key="5">
    <source>
        <dbReference type="ARBA" id="ARBA00023242"/>
    </source>
</evidence>
<dbReference type="Pfam" id="PF07716">
    <property type="entry name" value="bZIP_2"/>
    <property type="match status" value="1"/>
</dbReference>
<protein>
    <recommendedName>
        <fullName evidence="7">BZIP domain-containing protein</fullName>
    </recommendedName>
</protein>
<dbReference type="InterPro" id="IPR045314">
    <property type="entry name" value="bZIP_plant_GBF1"/>
</dbReference>
<dbReference type="SMART" id="SM00338">
    <property type="entry name" value="BRLZ"/>
    <property type="match status" value="1"/>
</dbReference>
<reference evidence="8 9" key="1">
    <citation type="journal article" date="2016" name="G3 (Bethesda)">
        <title>First Draft Assembly and Annotation of the Genome of a California Endemic Oak Quercus lobata Nee (Fagaceae).</title>
        <authorList>
            <person name="Sork V.L."/>
            <person name="Fitz-Gibbon S.T."/>
            <person name="Puiu D."/>
            <person name="Crepeau M."/>
            <person name="Gugger P.F."/>
            <person name="Sherman R."/>
            <person name="Stevens K."/>
            <person name="Langley C.H."/>
            <person name="Pellegrini M."/>
            <person name="Salzberg S.L."/>
        </authorList>
    </citation>
    <scope>NUCLEOTIDE SEQUENCE [LARGE SCALE GENOMIC DNA]</scope>
    <source>
        <strain evidence="8 9">cv. SW786</strain>
    </source>
</reference>
<dbReference type="GO" id="GO:0005634">
    <property type="term" value="C:nucleus"/>
    <property type="evidence" value="ECO:0007669"/>
    <property type="project" value="UniProtKB-SubCell"/>
</dbReference>
<dbReference type="GO" id="GO:0003677">
    <property type="term" value="F:DNA binding"/>
    <property type="evidence" value="ECO:0007669"/>
    <property type="project" value="UniProtKB-KW"/>
</dbReference>
<dbReference type="Proteomes" id="UP000594261">
    <property type="component" value="Chromosome 9"/>
</dbReference>
<feature type="domain" description="BZIP" evidence="7">
    <location>
        <begin position="17"/>
        <end position="32"/>
    </location>
</feature>
<evidence type="ECO:0000313" key="8">
    <source>
        <dbReference type="EnsemblPlants" id="QL09p002107:mrna:CDS:1"/>
    </source>
</evidence>
<dbReference type="GO" id="GO:0003700">
    <property type="term" value="F:DNA-binding transcription factor activity"/>
    <property type="evidence" value="ECO:0007669"/>
    <property type="project" value="InterPro"/>
</dbReference>
<sequence length="119" mass="13880">MSSGPNVDRFMDEKKERKALANREAAKRSRIKKQKELEDIVTEKSVVLEDIKKKRIEIENYDNDYSMTENENNSLDAGTLIVNKFLNCMSLYKKKLGIPDQTLETPAPTFNPWQSQFRH</sequence>
<dbReference type="InterPro" id="IPR004827">
    <property type="entry name" value="bZIP"/>
</dbReference>
<dbReference type="AlphaFoldDB" id="A0A7N2RA18"/>
<comment type="subcellular location">
    <subcellularLocation>
        <location evidence="1">Nucleus</location>
    </subcellularLocation>
</comment>
<keyword evidence="5" id="KW-0539">Nucleus</keyword>
<feature type="region of interest" description="Disordered" evidence="6">
    <location>
        <begin position="1"/>
        <end position="28"/>
    </location>
</feature>
<dbReference type="InterPro" id="IPR046347">
    <property type="entry name" value="bZIP_sf"/>
</dbReference>
<evidence type="ECO:0000256" key="4">
    <source>
        <dbReference type="ARBA" id="ARBA00023163"/>
    </source>
</evidence>
<name>A0A7N2RA18_QUELO</name>
<reference evidence="8" key="2">
    <citation type="submission" date="2021-01" db="UniProtKB">
        <authorList>
            <consortium name="EnsemblPlants"/>
        </authorList>
    </citation>
    <scope>IDENTIFICATION</scope>
</reference>
<keyword evidence="9" id="KW-1185">Reference proteome</keyword>
<dbReference type="GeneID" id="115960025"/>
<accession>A0A7N2RA18</accession>
<dbReference type="RefSeq" id="XP_030934584.1">
    <property type="nucleotide sequence ID" value="XM_031078724.1"/>
</dbReference>
<gene>
    <name evidence="8" type="primary">LOC115960025</name>
</gene>
<dbReference type="CDD" id="cd14702">
    <property type="entry name" value="bZIP_plant_GBF1"/>
    <property type="match status" value="1"/>
</dbReference>
<evidence type="ECO:0000259" key="7">
    <source>
        <dbReference type="PROSITE" id="PS00036"/>
    </source>
</evidence>
<evidence type="ECO:0000313" key="9">
    <source>
        <dbReference type="Proteomes" id="UP000594261"/>
    </source>
</evidence>
<keyword evidence="4" id="KW-0804">Transcription</keyword>
<keyword evidence="2" id="KW-0805">Transcription regulation</keyword>
<dbReference type="SUPFAM" id="SSF57959">
    <property type="entry name" value="Leucine zipper domain"/>
    <property type="match status" value="1"/>
</dbReference>